<feature type="domain" description="Alpha-L-rhamnosidase concanavalin-like" evidence="4">
    <location>
        <begin position="368"/>
        <end position="457"/>
    </location>
</feature>
<dbReference type="PANTHER" id="PTHR33307:SF6">
    <property type="entry name" value="ALPHA-RHAMNOSIDASE (EUROFUNG)-RELATED"/>
    <property type="match status" value="1"/>
</dbReference>
<feature type="domain" description="Bacterial alpha-L-rhamnosidase N-terminal" evidence="5">
    <location>
        <begin position="184"/>
        <end position="355"/>
    </location>
</feature>
<evidence type="ECO:0000313" key="8">
    <source>
        <dbReference type="EMBL" id="CEA16352.1"/>
    </source>
</evidence>
<dbReference type="PIRSF" id="PIRSF010631">
    <property type="entry name" value="A-rhamnsds"/>
    <property type="match status" value="1"/>
</dbReference>
<keyword evidence="9" id="KW-1185">Reference proteome</keyword>
<evidence type="ECO:0000259" key="5">
    <source>
        <dbReference type="Pfam" id="PF08531"/>
    </source>
</evidence>
<dbReference type="Pfam" id="PF17389">
    <property type="entry name" value="Bac_rhamnosid6H"/>
    <property type="match status" value="1"/>
</dbReference>
<dbReference type="InterPro" id="IPR035396">
    <property type="entry name" value="Bac_rhamnosid6H"/>
</dbReference>
<dbReference type="Gene3D" id="2.60.40.10">
    <property type="entry name" value="Immunoglobulins"/>
    <property type="match status" value="1"/>
</dbReference>
<dbReference type="Pfam" id="PF05592">
    <property type="entry name" value="Bac_rhamnosid"/>
    <property type="match status" value="1"/>
</dbReference>
<dbReference type="Pfam" id="PF17390">
    <property type="entry name" value="Bac_rhamnosid_C"/>
    <property type="match status" value="1"/>
</dbReference>
<evidence type="ECO:0000256" key="2">
    <source>
        <dbReference type="ARBA" id="ARBA00012652"/>
    </source>
</evidence>
<dbReference type="OrthoDB" id="9766741at2"/>
<evidence type="ECO:0000259" key="7">
    <source>
        <dbReference type="Pfam" id="PF17390"/>
    </source>
</evidence>
<feature type="domain" description="Alpha-L-rhamnosidase six-hairpin glycosidase" evidence="6">
    <location>
        <begin position="463"/>
        <end position="822"/>
    </location>
</feature>
<dbReference type="PATRIC" id="fig|1562970.3.peg.1594"/>
<dbReference type="InterPro" id="IPR016007">
    <property type="entry name" value="Alpha_rhamnosid"/>
</dbReference>
<dbReference type="STRING" id="1562970.ING2E5B_1604"/>
<dbReference type="InterPro" id="IPR035398">
    <property type="entry name" value="Bac_rhamnosid_C"/>
</dbReference>
<evidence type="ECO:0000259" key="4">
    <source>
        <dbReference type="Pfam" id="PF05592"/>
    </source>
</evidence>
<proteinExistence type="predicted"/>
<accession>A0A098C375</accession>
<dbReference type="InterPro" id="IPR008928">
    <property type="entry name" value="6-hairpin_glycosidase_sf"/>
</dbReference>
<dbReference type="Gene3D" id="2.60.420.10">
    <property type="entry name" value="Maltose phosphorylase, domain 3"/>
    <property type="match status" value="1"/>
</dbReference>
<dbReference type="SUPFAM" id="SSF48208">
    <property type="entry name" value="Six-hairpin glycosidases"/>
    <property type="match status" value="1"/>
</dbReference>
<dbReference type="Pfam" id="PF08531">
    <property type="entry name" value="Bac_rhamnosid_N"/>
    <property type="match status" value="1"/>
</dbReference>
<dbReference type="InterPro" id="IPR012341">
    <property type="entry name" value="6hp_glycosidase-like_sf"/>
</dbReference>
<dbReference type="Gene3D" id="2.60.120.260">
    <property type="entry name" value="Galactose-binding domain-like"/>
    <property type="match status" value="2"/>
</dbReference>
<dbReference type="GO" id="GO:0005975">
    <property type="term" value="P:carbohydrate metabolic process"/>
    <property type="evidence" value="ECO:0007669"/>
    <property type="project" value="InterPro"/>
</dbReference>
<dbReference type="GO" id="GO:0030596">
    <property type="term" value="F:alpha-L-rhamnosidase activity"/>
    <property type="evidence" value="ECO:0007669"/>
    <property type="project" value="UniProtKB-EC"/>
</dbReference>
<sequence>MKTSKTLIYLAFISFSLLFMYSCSKSSRSSVMPISLTVEYLTNPLGLDIEKPRMSWTLEPTKESDFGQSQTAYRILVSMSESRLKDNVGDIWDSGWVESDKMQLIEYNGIPLESDKAYFWKVAVKDEKGVESKYSKISKWSTGLFSQDEWTAKWIGTGESYNPSEGPNKMYDPWFRKKFTLTEKPYKATLFVASIGFHEVYVNGEKIDDHVLPPAVTDHTKRARYIAYEIAPELIKGENVIALWLGTGWSIFAPYATDDKPRAPIAIAQTDIYNEKGEVIERIITDESWRTHPSPNKLIGNWGFGVGGYGGEIWDANQEIENWNSVDFNDEDWKSSTILNPSLKLSAQQVEPNRLIDEIQPVDIEHRSDDSYRVDMGVNFAGWTDIHVKGNPGDTIHFLFSEREDQDMTFALHSAYVLDNSGEGTFHNHFNYMSGRWITIKGLTTPPVKDNIKGWLVRTDYDDATYFECSDSLQNWIYNRVKWTFENLSLGGFVVDCPQRERFGYGGDAHATSETGLLNYKLGAFYTKWLEDWRDVQGTEPMVGNMNDPEWARKQEGSGRILGGGIMPQTAPTYHGGGGPAWGGIVITLPWFMYQYHGDIRALEENFEMIKGWLTFLDSHVENNLLNRYGGRWDFLGDWLWPGANAAGMNNYSDENLFFNNCYWVYNLKTAAQIARIIGRETDAEIWSEKAKLASEAIHNKYYIEEEKNYSDMSMRSLTAALYGDIMPEELRPEVMKSLENEILINQNGHIDVGITGGAMLFKVLREEGRDDLIYSMTSQTTYPGWGFMKENGATTIWESWEKDLGGHSLLHSSYLYPGAWYIDGVSGIRQDKDFPGYRKFIIRVPKLTESQLSWAKAEFDSPSGLIKSHWERQGSNLTLNITVPPNCSATVWFPQENNETITENSGHAIHIGNQEGYQLYEVSAGNYRFSN</sequence>
<dbReference type="InterPro" id="IPR013737">
    <property type="entry name" value="Bac_rhamnosid_N"/>
</dbReference>
<evidence type="ECO:0000256" key="1">
    <source>
        <dbReference type="ARBA" id="ARBA00001445"/>
    </source>
</evidence>
<gene>
    <name evidence="8" type="ORF">ING2E5B_1604</name>
</gene>
<evidence type="ECO:0000256" key="3">
    <source>
        <dbReference type="ARBA" id="ARBA00022801"/>
    </source>
</evidence>
<dbReference type="Pfam" id="PF25788">
    <property type="entry name" value="Ig_Rha78A_N"/>
    <property type="match status" value="1"/>
</dbReference>
<dbReference type="Gene3D" id="1.50.10.10">
    <property type="match status" value="1"/>
</dbReference>
<evidence type="ECO:0000313" key="9">
    <source>
        <dbReference type="Proteomes" id="UP000032417"/>
    </source>
</evidence>
<feature type="domain" description="Alpha-L-rhamnosidase C-terminal" evidence="7">
    <location>
        <begin position="828"/>
        <end position="907"/>
    </location>
</feature>
<comment type="catalytic activity">
    <reaction evidence="1">
        <text>Hydrolysis of terminal non-reducing alpha-L-rhamnose residues in alpha-L-rhamnosides.</text>
        <dbReference type="EC" id="3.2.1.40"/>
    </reaction>
</comment>
<dbReference type="HOGENOM" id="CLU_002926_1_1_10"/>
<dbReference type="PROSITE" id="PS51257">
    <property type="entry name" value="PROKAR_LIPOPROTEIN"/>
    <property type="match status" value="1"/>
</dbReference>
<keyword evidence="3" id="KW-0378">Hydrolase</keyword>
<dbReference type="PANTHER" id="PTHR33307">
    <property type="entry name" value="ALPHA-RHAMNOSIDASE (EUROFUNG)"/>
    <property type="match status" value="1"/>
</dbReference>
<dbReference type="EC" id="3.2.1.40" evidence="2"/>
<dbReference type="Proteomes" id="UP000032417">
    <property type="component" value="Chromosome 1"/>
</dbReference>
<dbReference type="AlphaFoldDB" id="A0A098C375"/>
<reference evidence="8 9" key="1">
    <citation type="submission" date="2014-08" db="EMBL/GenBank/DDBJ databases">
        <authorList>
            <person name="Wibberg D."/>
        </authorList>
    </citation>
    <scope>NUCLEOTIDE SEQUENCE [LARGE SCALE GENOMIC DNA]</scope>
    <source>
        <strain evidence="9">ING2-E5B</strain>
    </source>
</reference>
<name>A0A098C375_9BACT</name>
<protein>
    <recommendedName>
        <fullName evidence="2">alpha-L-rhamnosidase</fullName>
        <ecNumber evidence="2">3.2.1.40</ecNumber>
    </recommendedName>
</protein>
<dbReference type="KEGG" id="pbt:ING2E5B_1604"/>
<organism evidence="8 9">
    <name type="scientific">Fermentimonas caenicola</name>
    <dbReference type="NCBI Taxonomy" id="1562970"/>
    <lineage>
        <taxon>Bacteria</taxon>
        <taxon>Pseudomonadati</taxon>
        <taxon>Bacteroidota</taxon>
        <taxon>Bacteroidia</taxon>
        <taxon>Bacteroidales</taxon>
        <taxon>Dysgonomonadaceae</taxon>
        <taxon>Fermentimonas</taxon>
    </lineage>
</organism>
<dbReference type="InterPro" id="IPR013783">
    <property type="entry name" value="Ig-like_fold"/>
</dbReference>
<evidence type="ECO:0000259" key="6">
    <source>
        <dbReference type="Pfam" id="PF17389"/>
    </source>
</evidence>
<dbReference type="EMBL" id="LN515532">
    <property type="protein sequence ID" value="CEA16352.1"/>
    <property type="molecule type" value="Genomic_DNA"/>
</dbReference>
<dbReference type="InterPro" id="IPR008902">
    <property type="entry name" value="Rhamnosid_concanavalin"/>
</dbReference>